<feature type="transmembrane region" description="Helical" evidence="1">
    <location>
        <begin position="358"/>
        <end position="380"/>
    </location>
</feature>
<proteinExistence type="predicted"/>
<evidence type="ECO:0000256" key="1">
    <source>
        <dbReference type="SAM" id="Phobius"/>
    </source>
</evidence>
<evidence type="ECO:0008006" key="4">
    <source>
        <dbReference type="Google" id="ProtNLM"/>
    </source>
</evidence>
<feature type="transmembrane region" description="Helical" evidence="1">
    <location>
        <begin position="123"/>
        <end position="142"/>
    </location>
</feature>
<feature type="transmembrane region" description="Helical" evidence="1">
    <location>
        <begin position="272"/>
        <end position="293"/>
    </location>
</feature>
<feature type="transmembrane region" description="Helical" evidence="1">
    <location>
        <begin position="334"/>
        <end position="351"/>
    </location>
</feature>
<sequence>MEHLLSMRAPLLRFALTRRGLMIGFAVVHGVYLLGLLPTILAGQAQGDLPLYRLWAEQARLGYWPVIDMPWVYPAGALAPIMAAIAAGPFYYQLGWFVLMVGANFLAIMALTGNLRRRSGYLAAWFWLAIQVLLGPVSMLRLEGFSAPLAIAGLALLARRPAVAGALIAAATWIKVWPAAIAAAAVTVMSSRLRIIGGGVVVSVVISLTVLFYGGGSNLFSFATIQGDRALQLEAPVATPWVWATVLGLPGAEIRQNYVLATREVAGPGAHIAGDIVGMLMPISFAVIMLLLWRARRLAVRQNRLTSTLELKLVLSGSFALTAALIVFNKVGSPQYMLWIAPIVAVALVVDRQAWARAAGWLAATCFLTTLVFPVLYVPLINGQPFAASILLVRNVIVCGLFVWSVVALWRAGSENVRESDTALAGVRVPALAQG</sequence>
<keyword evidence="1" id="KW-0472">Membrane</keyword>
<comment type="caution">
    <text evidence="2">The sequence shown here is derived from an EMBL/GenBank/DDBJ whole genome shotgun (WGS) entry which is preliminary data.</text>
</comment>
<dbReference type="AlphaFoldDB" id="A0A9W6HK11"/>
<reference evidence="2" key="2">
    <citation type="submission" date="2023-01" db="EMBL/GenBank/DDBJ databases">
        <authorList>
            <person name="Sun Q."/>
            <person name="Evtushenko L."/>
        </authorList>
    </citation>
    <scope>NUCLEOTIDE SEQUENCE</scope>
    <source>
        <strain evidence="2">VKM Ac-1940</strain>
    </source>
</reference>
<name>A0A9W6HK11_9MICO</name>
<gene>
    <name evidence="2" type="ORF">GCM10017591_01510</name>
</gene>
<feature type="transmembrane region" description="Helical" evidence="1">
    <location>
        <begin position="21"/>
        <end position="41"/>
    </location>
</feature>
<dbReference type="Proteomes" id="UP001142291">
    <property type="component" value="Unassembled WGS sequence"/>
</dbReference>
<keyword evidence="1" id="KW-1133">Transmembrane helix</keyword>
<feature type="transmembrane region" description="Helical" evidence="1">
    <location>
        <begin position="162"/>
        <end position="188"/>
    </location>
</feature>
<evidence type="ECO:0000313" key="2">
    <source>
        <dbReference type="EMBL" id="GLJ94090.1"/>
    </source>
</evidence>
<reference evidence="2" key="1">
    <citation type="journal article" date="2014" name="Int. J. Syst. Evol. Microbiol.">
        <title>Complete genome sequence of Corynebacterium casei LMG S-19264T (=DSM 44701T), isolated from a smear-ripened cheese.</title>
        <authorList>
            <consortium name="US DOE Joint Genome Institute (JGI-PGF)"/>
            <person name="Walter F."/>
            <person name="Albersmeier A."/>
            <person name="Kalinowski J."/>
            <person name="Ruckert C."/>
        </authorList>
    </citation>
    <scope>NUCLEOTIDE SEQUENCE</scope>
    <source>
        <strain evidence="2">VKM Ac-1940</strain>
    </source>
</reference>
<protein>
    <recommendedName>
        <fullName evidence="4">DUF2029 domain-containing protein</fullName>
    </recommendedName>
</protein>
<feature type="transmembrane region" description="Helical" evidence="1">
    <location>
        <begin position="386"/>
        <end position="410"/>
    </location>
</feature>
<evidence type="ECO:0000313" key="3">
    <source>
        <dbReference type="Proteomes" id="UP001142291"/>
    </source>
</evidence>
<feature type="transmembrane region" description="Helical" evidence="1">
    <location>
        <begin position="305"/>
        <end position="328"/>
    </location>
</feature>
<keyword evidence="1" id="KW-0812">Transmembrane</keyword>
<keyword evidence="3" id="KW-1185">Reference proteome</keyword>
<accession>A0A9W6HK11</accession>
<organism evidence="2 3">
    <name type="scientific">Microbacterium dextranolyticum</name>
    <dbReference type="NCBI Taxonomy" id="36806"/>
    <lineage>
        <taxon>Bacteria</taxon>
        <taxon>Bacillati</taxon>
        <taxon>Actinomycetota</taxon>
        <taxon>Actinomycetes</taxon>
        <taxon>Micrococcales</taxon>
        <taxon>Microbacteriaceae</taxon>
        <taxon>Microbacterium</taxon>
    </lineage>
</organism>
<feature type="transmembrane region" description="Helical" evidence="1">
    <location>
        <begin position="195"/>
        <end position="214"/>
    </location>
</feature>
<dbReference type="EMBL" id="BSER01000001">
    <property type="protein sequence ID" value="GLJ94090.1"/>
    <property type="molecule type" value="Genomic_DNA"/>
</dbReference>